<sequence length="20" mass="2476">MLHSIYWCNLFCRQSDCLRS</sequence>
<dbReference type="AlphaFoldDB" id="A0A2P2N644"/>
<reference evidence="1" key="1">
    <citation type="submission" date="2018-02" db="EMBL/GenBank/DDBJ databases">
        <title>Rhizophora mucronata_Transcriptome.</title>
        <authorList>
            <person name="Meera S.P."/>
            <person name="Sreeshan A."/>
            <person name="Augustine A."/>
        </authorList>
    </citation>
    <scope>NUCLEOTIDE SEQUENCE</scope>
    <source>
        <tissue evidence="1">Leaf</tissue>
    </source>
</reference>
<organism evidence="1">
    <name type="scientific">Rhizophora mucronata</name>
    <name type="common">Asiatic mangrove</name>
    <dbReference type="NCBI Taxonomy" id="61149"/>
    <lineage>
        <taxon>Eukaryota</taxon>
        <taxon>Viridiplantae</taxon>
        <taxon>Streptophyta</taxon>
        <taxon>Embryophyta</taxon>
        <taxon>Tracheophyta</taxon>
        <taxon>Spermatophyta</taxon>
        <taxon>Magnoliopsida</taxon>
        <taxon>eudicotyledons</taxon>
        <taxon>Gunneridae</taxon>
        <taxon>Pentapetalae</taxon>
        <taxon>rosids</taxon>
        <taxon>fabids</taxon>
        <taxon>Malpighiales</taxon>
        <taxon>Rhizophoraceae</taxon>
        <taxon>Rhizophora</taxon>
    </lineage>
</organism>
<protein>
    <submittedName>
        <fullName evidence="1">Uncharacterized protein</fullName>
    </submittedName>
</protein>
<accession>A0A2P2N644</accession>
<dbReference type="EMBL" id="GGEC01057431">
    <property type="protein sequence ID" value="MBX37915.1"/>
    <property type="molecule type" value="Transcribed_RNA"/>
</dbReference>
<proteinExistence type="predicted"/>
<evidence type="ECO:0000313" key="1">
    <source>
        <dbReference type="EMBL" id="MBX37915.1"/>
    </source>
</evidence>
<name>A0A2P2N644_RHIMU</name>